<protein>
    <submittedName>
        <fullName evidence="2">Uncharacterized protein</fullName>
    </submittedName>
</protein>
<feature type="region of interest" description="Disordered" evidence="1">
    <location>
        <begin position="94"/>
        <end position="119"/>
    </location>
</feature>
<comment type="caution">
    <text evidence="2">The sequence shown here is derived from an EMBL/GenBank/DDBJ whole genome shotgun (WGS) entry which is preliminary data.</text>
</comment>
<evidence type="ECO:0000256" key="1">
    <source>
        <dbReference type="SAM" id="MobiDB-lite"/>
    </source>
</evidence>
<dbReference type="InParanoid" id="A0A409X5A0"/>
<accession>A0A409X5A0</accession>
<dbReference type="Proteomes" id="UP000283269">
    <property type="component" value="Unassembled WGS sequence"/>
</dbReference>
<dbReference type="EMBL" id="NHYD01002601">
    <property type="protein sequence ID" value="PPQ85911.1"/>
    <property type="molecule type" value="Genomic_DNA"/>
</dbReference>
<feature type="region of interest" description="Disordered" evidence="1">
    <location>
        <begin position="1"/>
        <end position="23"/>
    </location>
</feature>
<sequence length="183" mass="19082">MRTSSALEKANEKGHCATNTRLGEDAAQAASVVEGDAAAPGQIMLMDTPANEALIDEVLERRHPHTTAPQHALTTAALAALDRAQQDKERAFFQYSPSSPPISTDSGSLTQGGTRRLASPPCLLPKAKCTAPPPSAAATPIRDAMAVDSPPPAQPLSAHEAYIVHETGVRAASRAPTHGPSLR</sequence>
<keyword evidence="3" id="KW-1185">Reference proteome</keyword>
<organism evidence="2 3">
    <name type="scientific">Psilocybe cyanescens</name>
    <dbReference type="NCBI Taxonomy" id="93625"/>
    <lineage>
        <taxon>Eukaryota</taxon>
        <taxon>Fungi</taxon>
        <taxon>Dikarya</taxon>
        <taxon>Basidiomycota</taxon>
        <taxon>Agaricomycotina</taxon>
        <taxon>Agaricomycetes</taxon>
        <taxon>Agaricomycetidae</taxon>
        <taxon>Agaricales</taxon>
        <taxon>Agaricineae</taxon>
        <taxon>Strophariaceae</taxon>
        <taxon>Psilocybe</taxon>
    </lineage>
</organism>
<evidence type="ECO:0000313" key="2">
    <source>
        <dbReference type="EMBL" id="PPQ85911.1"/>
    </source>
</evidence>
<gene>
    <name evidence="2" type="ORF">CVT25_014764</name>
</gene>
<name>A0A409X5A0_PSICY</name>
<reference evidence="2 3" key="1">
    <citation type="journal article" date="2018" name="Evol. Lett.">
        <title>Horizontal gene cluster transfer increased hallucinogenic mushroom diversity.</title>
        <authorList>
            <person name="Reynolds H.T."/>
            <person name="Vijayakumar V."/>
            <person name="Gluck-Thaler E."/>
            <person name="Korotkin H.B."/>
            <person name="Matheny P.B."/>
            <person name="Slot J.C."/>
        </authorList>
    </citation>
    <scope>NUCLEOTIDE SEQUENCE [LARGE SCALE GENOMIC DNA]</scope>
    <source>
        <strain evidence="2 3">2631</strain>
    </source>
</reference>
<dbReference type="AlphaFoldDB" id="A0A409X5A0"/>
<evidence type="ECO:0000313" key="3">
    <source>
        <dbReference type="Proteomes" id="UP000283269"/>
    </source>
</evidence>
<feature type="compositionally biased region" description="Polar residues" evidence="1">
    <location>
        <begin position="95"/>
        <end position="113"/>
    </location>
</feature>
<proteinExistence type="predicted"/>